<keyword evidence="3" id="KW-1185">Reference proteome</keyword>
<reference evidence="2" key="1">
    <citation type="journal article" date="2019" name="bioRxiv">
        <title>The Genome of the Zebra Mussel, Dreissena polymorpha: A Resource for Invasive Species Research.</title>
        <authorList>
            <person name="McCartney M.A."/>
            <person name="Auch B."/>
            <person name="Kono T."/>
            <person name="Mallez S."/>
            <person name="Zhang Y."/>
            <person name="Obille A."/>
            <person name="Becker A."/>
            <person name="Abrahante J.E."/>
            <person name="Garbe J."/>
            <person name="Badalamenti J.P."/>
            <person name="Herman A."/>
            <person name="Mangelson H."/>
            <person name="Liachko I."/>
            <person name="Sullivan S."/>
            <person name="Sone E.D."/>
            <person name="Koren S."/>
            <person name="Silverstein K.A.T."/>
            <person name="Beckman K.B."/>
            <person name="Gohl D.M."/>
        </authorList>
    </citation>
    <scope>NUCLEOTIDE SEQUENCE</scope>
    <source>
        <strain evidence="2">Duluth1</strain>
        <tissue evidence="2">Whole animal</tissue>
    </source>
</reference>
<dbReference type="EMBL" id="JAIWYP010000012">
    <property type="protein sequence ID" value="KAH3724097.1"/>
    <property type="molecule type" value="Genomic_DNA"/>
</dbReference>
<proteinExistence type="predicted"/>
<evidence type="ECO:0000256" key="1">
    <source>
        <dbReference type="SAM" id="MobiDB-lite"/>
    </source>
</evidence>
<evidence type="ECO:0000313" key="3">
    <source>
        <dbReference type="Proteomes" id="UP000828390"/>
    </source>
</evidence>
<feature type="compositionally biased region" description="Basic residues" evidence="1">
    <location>
        <begin position="308"/>
        <end position="324"/>
    </location>
</feature>
<organism evidence="2 3">
    <name type="scientific">Dreissena polymorpha</name>
    <name type="common">Zebra mussel</name>
    <name type="synonym">Mytilus polymorpha</name>
    <dbReference type="NCBI Taxonomy" id="45954"/>
    <lineage>
        <taxon>Eukaryota</taxon>
        <taxon>Metazoa</taxon>
        <taxon>Spiralia</taxon>
        <taxon>Lophotrochozoa</taxon>
        <taxon>Mollusca</taxon>
        <taxon>Bivalvia</taxon>
        <taxon>Autobranchia</taxon>
        <taxon>Heteroconchia</taxon>
        <taxon>Euheterodonta</taxon>
        <taxon>Imparidentia</taxon>
        <taxon>Neoheterodontei</taxon>
        <taxon>Myida</taxon>
        <taxon>Dreissenoidea</taxon>
        <taxon>Dreissenidae</taxon>
        <taxon>Dreissena</taxon>
    </lineage>
</organism>
<sequence length="565" mass="64434">MPHGGNVQWLGTLIKLKESIDSTQKRIEKCHEIYEGTIKRKWMFFDRMMNLFDDSQRTQRSQNVTYLFQETDDVEDIDEGYSENNQDRSVNLLPMLEELDLPFTENEISMEGNVKGQHSEAKYCSELKRDNNSGHIGEKDIASYVEGRKINAEPVPADNEGQCSILKSPMSASESSQLSSVEKVELKGTAIKAMANAEKATQTLYQWNEAKREMKQRRKDMKKHKRSHLQKSNTEQLNTVANVISKKPGFPADNEGQCSILKSHKSASESSQLSSVEKVELKGTAIKAMANAEKVTQKLYQWNEAKREKKQRRKEMKKQKRSHLQKSNTEQLNTVENVISKKHAADNQTGTYTFIAPYFASSIEVLSQQMPTVKDLLAERQKLFTMKDVYCVQLKLTENSNRNGFGVYNMALSIISNEKLWITIQALQEYSKLILLALLAERVKQLHRTELHPELMFSRVDVIQKAVLASLFSLWTYLLGCKLKGGLNASAVVSFEDLYNALEVVSYRCIDSANIFPDTIRMFVHFPVLNFSGEGILVTANGHDLFQQTEPQKNSTKQRMRDSES</sequence>
<name>A0A9D4CFR1_DREPO</name>
<accession>A0A9D4CFR1</accession>
<gene>
    <name evidence="2" type="ORF">DPMN_049899</name>
</gene>
<feature type="region of interest" description="Disordered" evidence="1">
    <location>
        <begin position="304"/>
        <end position="333"/>
    </location>
</feature>
<protein>
    <submittedName>
        <fullName evidence="2">Uncharacterized protein</fullName>
    </submittedName>
</protein>
<comment type="caution">
    <text evidence="2">The sequence shown here is derived from an EMBL/GenBank/DDBJ whole genome shotgun (WGS) entry which is preliminary data.</text>
</comment>
<evidence type="ECO:0000313" key="2">
    <source>
        <dbReference type="EMBL" id="KAH3724097.1"/>
    </source>
</evidence>
<dbReference type="AlphaFoldDB" id="A0A9D4CFR1"/>
<dbReference type="Proteomes" id="UP000828390">
    <property type="component" value="Unassembled WGS sequence"/>
</dbReference>
<reference evidence="2" key="2">
    <citation type="submission" date="2020-11" db="EMBL/GenBank/DDBJ databases">
        <authorList>
            <person name="McCartney M.A."/>
            <person name="Auch B."/>
            <person name="Kono T."/>
            <person name="Mallez S."/>
            <person name="Becker A."/>
            <person name="Gohl D.M."/>
            <person name="Silverstein K.A.T."/>
            <person name="Koren S."/>
            <person name="Bechman K.B."/>
            <person name="Herman A."/>
            <person name="Abrahante J.E."/>
            <person name="Garbe J."/>
        </authorList>
    </citation>
    <scope>NUCLEOTIDE SEQUENCE</scope>
    <source>
        <strain evidence="2">Duluth1</strain>
        <tissue evidence="2">Whole animal</tissue>
    </source>
</reference>